<dbReference type="SUPFAM" id="SSF75553">
    <property type="entry name" value="Smc hinge domain"/>
    <property type="match status" value="1"/>
</dbReference>
<dbReference type="SUPFAM" id="SSF52540">
    <property type="entry name" value="P-loop containing nucleoside triphosphate hydrolases"/>
    <property type="match status" value="1"/>
</dbReference>
<dbReference type="InterPro" id="IPR027417">
    <property type="entry name" value="P-loop_NTPase"/>
</dbReference>
<keyword evidence="1 2" id="KW-0175">Coiled coil</keyword>
<dbReference type="EMBL" id="SBIQ01000031">
    <property type="protein sequence ID" value="KAF7684057.1"/>
    <property type="molecule type" value="Genomic_DNA"/>
</dbReference>
<dbReference type="SMART" id="SM00968">
    <property type="entry name" value="SMC_hinge"/>
    <property type="match status" value="1"/>
</dbReference>
<keyword evidence="5" id="KW-1185">Reference proteome</keyword>
<evidence type="ECO:0000259" key="3">
    <source>
        <dbReference type="SMART" id="SM00968"/>
    </source>
</evidence>
<evidence type="ECO:0000313" key="5">
    <source>
        <dbReference type="Proteomes" id="UP001516464"/>
    </source>
</evidence>
<feature type="domain" description="SMC hinge" evidence="3">
    <location>
        <begin position="439"/>
        <end position="554"/>
    </location>
</feature>
<feature type="coiled-coil region" evidence="2">
    <location>
        <begin position="592"/>
        <end position="706"/>
    </location>
</feature>
<sequence length="1001" mass="116512">MHLIEIRFNGFKCYQHPTKLTNLSYSFNAITGMNGSGKSNIIDAILFALGLDTPKLLRTTNQKELINHQCKQASVTLIFSNKDKQRSPVGYSYLDTIELTRSIENDGKTRYTLNGHNCSSATVSKLMASVGISRGSTSPYFVIMQGHITKILSMKSKELGSLIEETAGIRSYVQEKEKALATLARKECKLREASDSLRRQISPFFGRLKEERKAYIEKRNLEERKEQNEKRIKEINTELCGIEMAEKLSELKELFSKIQEQEEELRKVTNKLDKIRVDSKNVFDEVKIRNEMEEAKLKLERIAMRDKELAEARALVEEFEEDVGLEERLDELKEKERLLEKEIKRLEMCDLGVKSNASSLSDRIKELSDLKIKKGNLNSQLGSIKASRFNNAEIKTKIQEIESLKNKNIEEMKGRLERMRNQYPISMWDDDKIIKTKSGCIYGTVEENFIITNSKYKEAVMTVLGSKGKYIIVENENVGSDLFKDNSKRINVIPLNKIKPRNYSMNIIKQVVEMGGVNAMNVIEFKDPLVQPAMEFIFNGFFIFEKKEIANKACFKFGVTCVTLEGVVYDPRGTLTGGKINYKSEIIRREEMVKLHQEIVETEKRMLEYRNKEAELYNLKEMLSENEKREKLSQELRKIENKIKTLEEFSERNNHSYLKSEIDGVRKEINLLIRRKAEYDNKKRKMEKIVEEIKKLEASFSETERDHLIKAVDRCEKMLREEEVNKSRRTLDEKDEAMLLPRKNYLMSVIAKLQTKINRILDKIGEKEINNEWLDNKLREFSNYDCKRKNELLEEMQEIKNELERFKNIQSISMDPKNFDLLEKNEETIKNLEVKVATLERDRIRINNAISKLDNLSKTEMEKAFVHLNQKIGDFLRFFIKDSDAKIVKEEGPNENIYDLKVKIGNWKDSLNELSGGQRSLVALSLIFSMLTYRPAPFYIFDEVDSALDLSFTQGIGEIIRKEFKNSQFLVVSLKDGMYDNADRLYQVYVQDGRSNIRCVR</sequence>
<accession>A0ABQ7I0Q9</accession>
<feature type="coiled-coil region" evidence="2">
    <location>
        <begin position="176"/>
        <end position="278"/>
    </location>
</feature>
<organism evidence="4 5">
    <name type="scientific">Astathelohania contejeani</name>
    <dbReference type="NCBI Taxonomy" id="164912"/>
    <lineage>
        <taxon>Eukaryota</taxon>
        <taxon>Fungi</taxon>
        <taxon>Fungi incertae sedis</taxon>
        <taxon>Microsporidia</taxon>
        <taxon>Astathelohaniidae</taxon>
        <taxon>Astathelohania</taxon>
    </lineage>
</organism>
<dbReference type="Pfam" id="PF06470">
    <property type="entry name" value="SMC_hinge"/>
    <property type="match status" value="1"/>
</dbReference>
<dbReference type="PANTHER" id="PTHR43977">
    <property type="entry name" value="STRUCTURAL MAINTENANCE OF CHROMOSOMES PROTEIN 3"/>
    <property type="match status" value="1"/>
</dbReference>
<dbReference type="InterPro" id="IPR036277">
    <property type="entry name" value="SMC_hinge_sf"/>
</dbReference>
<proteinExistence type="predicted"/>
<dbReference type="Gene3D" id="3.40.50.300">
    <property type="entry name" value="P-loop containing nucleotide triphosphate hydrolases"/>
    <property type="match status" value="2"/>
</dbReference>
<evidence type="ECO:0000256" key="2">
    <source>
        <dbReference type="SAM" id="Coils"/>
    </source>
</evidence>
<evidence type="ECO:0000256" key="1">
    <source>
        <dbReference type="ARBA" id="ARBA00023054"/>
    </source>
</evidence>
<feature type="coiled-coil region" evidence="2">
    <location>
        <begin position="302"/>
        <end position="349"/>
    </location>
</feature>
<name>A0ABQ7I0Q9_9MICR</name>
<dbReference type="Proteomes" id="UP001516464">
    <property type="component" value="Unassembled WGS sequence"/>
</dbReference>
<dbReference type="Gene3D" id="3.30.70.1620">
    <property type="match status" value="1"/>
</dbReference>
<reference evidence="4 5" key="1">
    <citation type="submission" date="2019-01" db="EMBL/GenBank/DDBJ databases">
        <title>Genomes sequencing and comparative genomics of infectious freshwater microsporidia, Cucumispora dikerogammari and Thelohania contejeani.</title>
        <authorList>
            <person name="Cormier A."/>
            <person name="Giraud I."/>
            <person name="Wattier R."/>
            <person name="Teixeira M."/>
            <person name="Grandjean F."/>
            <person name="Rigaud T."/>
            <person name="Cordaux R."/>
        </authorList>
    </citation>
    <scope>NUCLEOTIDE SEQUENCE [LARGE SCALE GENOMIC DNA]</scope>
    <source>
        <strain evidence="4">T1</strain>
        <tissue evidence="4">Spores</tissue>
    </source>
</reference>
<protein>
    <submittedName>
        <fullName evidence="4">Structural maintenance of chromosomes protein 2</fullName>
    </submittedName>
</protein>
<dbReference type="InterPro" id="IPR010935">
    <property type="entry name" value="SMC_hinge"/>
</dbReference>
<gene>
    <name evidence="4" type="primary">SMC2</name>
    <name evidence="4" type="ORF">TCON_0731</name>
</gene>
<dbReference type="Pfam" id="PF02463">
    <property type="entry name" value="SMC_N"/>
    <property type="match status" value="1"/>
</dbReference>
<feature type="coiled-coil region" evidence="2">
    <location>
        <begin position="750"/>
        <end position="859"/>
    </location>
</feature>
<dbReference type="Gene3D" id="1.20.1060.20">
    <property type="match status" value="1"/>
</dbReference>
<evidence type="ECO:0000313" key="4">
    <source>
        <dbReference type="EMBL" id="KAF7684057.1"/>
    </source>
</evidence>
<comment type="caution">
    <text evidence="4">The sequence shown here is derived from an EMBL/GenBank/DDBJ whole genome shotgun (WGS) entry which is preliminary data.</text>
</comment>
<dbReference type="InterPro" id="IPR024704">
    <property type="entry name" value="SMC"/>
</dbReference>
<dbReference type="PIRSF" id="PIRSF005719">
    <property type="entry name" value="SMC"/>
    <property type="match status" value="1"/>
</dbReference>
<dbReference type="InterPro" id="IPR003395">
    <property type="entry name" value="RecF/RecN/SMC_N"/>
</dbReference>